<feature type="compositionally biased region" description="Acidic residues" evidence="10">
    <location>
        <begin position="191"/>
        <end position="220"/>
    </location>
</feature>
<keyword evidence="5 9" id="KW-0653">Protein transport</keyword>
<comment type="subunit">
    <text evidence="9">Component of the nuclear pore complex (NPC).</text>
</comment>
<keyword evidence="4 9" id="KW-0509">mRNA transport</keyword>
<feature type="compositionally biased region" description="Acidic residues" evidence="10">
    <location>
        <begin position="128"/>
        <end position="149"/>
    </location>
</feature>
<keyword evidence="6 9" id="KW-0811">Translocation</keyword>
<dbReference type="Pfam" id="PF07575">
    <property type="entry name" value="Nucleopor_Nup85"/>
    <property type="match status" value="1"/>
</dbReference>
<dbReference type="STRING" id="857340.A0A086SVF2"/>
<gene>
    <name evidence="11" type="ORF">ACRE_082120</name>
</gene>
<proteinExistence type="inferred from homology"/>
<feature type="compositionally biased region" description="Basic and acidic residues" evidence="10">
    <location>
        <begin position="177"/>
        <end position="187"/>
    </location>
</feature>
<dbReference type="GO" id="GO:0017056">
    <property type="term" value="F:structural constituent of nuclear pore"/>
    <property type="evidence" value="ECO:0007669"/>
    <property type="project" value="TreeGrafter"/>
</dbReference>
<feature type="compositionally biased region" description="Polar residues" evidence="10">
    <location>
        <begin position="109"/>
        <end position="122"/>
    </location>
</feature>
<evidence type="ECO:0000313" key="12">
    <source>
        <dbReference type="Proteomes" id="UP000029964"/>
    </source>
</evidence>
<evidence type="ECO:0000256" key="3">
    <source>
        <dbReference type="ARBA" id="ARBA00022448"/>
    </source>
</evidence>
<dbReference type="GO" id="GO:0031080">
    <property type="term" value="C:nuclear pore outer ring"/>
    <property type="evidence" value="ECO:0007669"/>
    <property type="project" value="TreeGrafter"/>
</dbReference>
<keyword evidence="12" id="KW-1185">Reference proteome</keyword>
<protein>
    <recommendedName>
        <fullName evidence="9">Nuclear pore complex protein Nup85</fullName>
    </recommendedName>
</protein>
<comment type="similarity">
    <text evidence="2 9">Belongs to the nucleoporin Nup85 family.</text>
</comment>
<keyword evidence="8 9" id="KW-0539">Nucleus</keyword>
<evidence type="ECO:0000256" key="5">
    <source>
        <dbReference type="ARBA" id="ARBA00022927"/>
    </source>
</evidence>
<reference evidence="12" key="1">
    <citation type="journal article" date="2014" name="Genome Announc.">
        <title>Genome sequence and annotation of Acremonium chrysogenum, producer of the beta-lactam antibiotic cephalosporin C.</title>
        <authorList>
            <person name="Terfehr D."/>
            <person name="Dahlmann T.A."/>
            <person name="Specht T."/>
            <person name="Zadra I."/>
            <person name="Kuernsteiner H."/>
            <person name="Kueck U."/>
        </authorList>
    </citation>
    <scope>NUCLEOTIDE SEQUENCE [LARGE SCALE GENOMIC DNA]</scope>
    <source>
        <strain evidence="12">ATCC 11550 / CBS 779.69 / DSM 880 / IAM 14645 / JCM 23072 / IMI 49137</strain>
    </source>
</reference>
<accession>A0A086SVF2</accession>
<evidence type="ECO:0000256" key="7">
    <source>
        <dbReference type="ARBA" id="ARBA00023132"/>
    </source>
</evidence>
<organism evidence="11 12">
    <name type="scientific">Hapsidospora chrysogenum (strain ATCC 11550 / CBS 779.69 / DSM 880 / IAM 14645 / JCM 23072 / IMI 49137)</name>
    <name type="common">Acremonium chrysogenum</name>
    <dbReference type="NCBI Taxonomy" id="857340"/>
    <lineage>
        <taxon>Eukaryota</taxon>
        <taxon>Fungi</taxon>
        <taxon>Dikarya</taxon>
        <taxon>Ascomycota</taxon>
        <taxon>Pezizomycotina</taxon>
        <taxon>Sordariomycetes</taxon>
        <taxon>Hypocreomycetidae</taxon>
        <taxon>Hypocreales</taxon>
        <taxon>Bionectriaceae</taxon>
        <taxon>Hapsidospora</taxon>
    </lineage>
</organism>
<name>A0A086SVF2_HAPC1</name>
<dbReference type="GO" id="GO:0006606">
    <property type="term" value="P:protein import into nucleus"/>
    <property type="evidence" value="ECO:0007669"/>
    <property type="project" value="TreeGrafter"/>
</dbReference>
<dbReference type="InterPro" id="IPR011502">
    <property type="entry name" value="Nucleoporin_Nup85"/>
</dbReference>
<evidence type="ECO:0000313" key="11">
    <source>
        <dbReference type="EMBL" id="KFH41084.1"/>
    </source>
</evidence>
<evidence type="ECO:0000256" key="1">
    <source>
        <dbReference type="ARBA" id="ARBA00004567"/>
    </source>
</evidence>
<dbReference type="OrthoDB" id="2224430at2759"/>
<evidence type="ECO:0000256" key="6">
    <source>
        <dbReference type="ARBA" id="ARBA00023010"/>
    </source>
</evidence>
<evidence type="ECO:0000256" key="10">
    <source>
        <dbReference type="SAM" id="MobiDB-lite"/>
    </source>
</evidence>
<evidence type="ECO:0000256" key="4">
    <source>
        <dbReference type="ARBA" id="ARBA00022816"/>
    </source>
</evidence>
<keyword evidence="3 9" id="KW-0813">Transport</keyword>
<evidence type="ECO:0000256" key="2">
    <source>
        <dbReference type="ARBA" id="ARBA00005573"/>
    </source>
</evidence>
<keyword evidence="9" id="KW-0472">Membrane</keyword>
<feature type="compositionally biased region" description="Pro residues" evidence="10">
    <location>
        <begin position="10"/>
        <end position="19"/>
    </location>
</feature>
<comment type="caution">
    <text evidence="11">The sequence shown here is derived from an EMBL/GenBank/DDBJ whole genome shotgun (WGS) entry which is preliminary data.</text>
</comment>
<dbReference type="PANTHER" id="PTHR13373">
    <property type="entry name" value="FROUNT PROTEIN-RELATED"/>
    <property type="match status" value="1"/>
</dbReference>
<comment type="subcellular location">
    <subcellularLocation>
        <location evidence="1 9">Nucleus</location>
        <location evidence="1 9">Nuclear pore complex</location>
    </subcellularLocation>
</comment>
<dbReference type="EMBL" id="JPKY01000147">
    <property type="protein sequence ID" value="KFH41084.1"/>
    <property type="molecule type" value="Genomic_DNA"/>
</dbReference>
<dbReference type="Proteomes" id="UP000029964">
    <property type="component" value="Unassembled WGS sequence"/>
</dbReference>
<comment type="function">
    <text evidence="9">Functions as a component of the nuclear pore complex (NPC).</text>
</comment>
<feature type="region of interest" description="Disordered" evidence="10">
    <location>
        <begin position="1"/>
        <end position="228"/>
    </location>
</feature>
<dbReference type="AlphaFoldDB" id="A0A086SVF2"/>
<dbReference type="GO" id="GO:0031965">
    <property type="term" value="C:nuclear membrane"/>
    <property type="evidence" value="ECO:0007669"/>
    <property type="project" value="UniProtKB-UniRule"/>
</dbReference>
<dbReference type="GO" id="GO:0006406">
    <property type="term" value="P:mRNA export from nucleus"/>
    <property type="evidence" value="ECO:0007669"/>
    <property type="project" value="TreeGrafter"/>
</dbReference>
<evidence type="ECO:0000256" key="9">
    <source>
        <dbReference type="RuleBase" id="RU365073"/>
    </source>
</evidence>
<evidence type="ECO:0000256" key="8">
    <source>
        <dbReference type="ARBA" id="ARBA00023242"/>
    </source>
</evidence>
<dbReference type="HOGENOM" id="CLU_002336_1_0_1"/>
<dbReference type="PANTHER" id="PTHR13373:SF21">
    <property type="entry name" value="NUCLEAR PORE COMPLEX PROTEIN NUP85"/>
    <property type="match status" value="1"/>
</dbReference>
<dbReference type="GO" id="GO:0045893">
    <property type="term" value="P:positive regulation of DNA-templated transcription"/>
    <property type="evidence" value="ECO:0007669"/>
    <property type="project" value="TreeGrafter"/>
</dbReference>
<sequence length="1126" mass="125044">MASRFIVPDSSPPGSPDPSTPAKTPMIRGLPTLDDNNPSTTPAGPPPSSAVSFTPAGAPSESYLGSSIMRGVTGGKPPSFSGFSRDGAGRNLFGGNGSSNAPLGRSIRGGSQRQPSGLSRQYSLGDVATEEDEEEEDEGEDAEGEDDEPYPQLPGNLFRTSRSRSKFGVSDEDLDDQLDRIIERDIGLDYEAAEEEDSEEEEEEEDAEGEYEMEDGDEGSEEHSDEGSEDMFLNMRHDDRQYGKPAIGEDDDLMMFNTPAAASKIRKEAETLLRRSSVRPGSSAKAWGFEYASIAKGLYTRADVARLSEPASIILKTEELVCRLYDEGVGTEDDEEKMDNSLANITYRLVKLWTERVADFSKPEEEDMTGVGPAPTADPFEKAAYVAQLLLRLHHTRYEDEPDEERMQPLPGVLLHWLRDCGYNPYPDQVHHVLRHQPSPACHSLFWQSVQNSLLRGDVHAASRILRNAGWEQVRRGTQREKAYTGQALENVKRFATAACDMLEQCPSQSDDWDIFNSSWTLFRIQARGALDRMMLFAEGRDQNFRNSIDDDYLPEQESMSTMARKASSQLPWDVYENLQSIYGILLGDRDAIVGTAQDWCEATIGMVCWWDDDKQRHKSLRLTASQSLRASSSRFGSNDEYLDRLATCFHMVLQSDLRPNAINDVEVAVASVFEGNVDAAIGLLRTWSLPIACSVAEVASLGQWLPPPETAKPFPMDTLDEEDLALLHISPPSADEVLGMKDDTLEKYARKLAGIEYLSPQREGWEMAIQVLGRMDLPERSEEIVGELLKDILETLDEHSSATVDKMWRILNDLGMINYAEETAETFADTLSAQSQRYGEALWYYALSHRTEKVREVLNLLISYSLVQSTAYPSETDVDEELNSLLQRRTETLERRAKQDLEAAQLLGRMLSGYATLRKFYEIRDQLKGEDVPPSKAKALKKQAAFALVAVISSADDNIRGGLYDETRDAVVSEDFLLALLGEATVFVQQSPPVITLDQIDTLLKAIEDIQTVGSRVYTACSEFFDLVLSSAQGLKGSTPADLMTKSTGSLSGSSYVMMSGSSILASHMHKSVSSGGRKIQRGWDWRKDWKASTTAEDVLRRLRLGLAKDLAALWLEDADGVAVY</sequence>
<keyword evidence="7 9" id="KW-0906">Nuclear pore complex</keyword>